<proteinExistence type="predicted"/>
<dbReference type="Proteomes" id="UP000324222">
    <property type="component" value="Unassembled WGS sequence"/>
</dbReference>
<organism evidence="2 3">
    <name type="scientific">Portunus trituberculatus</name>
    <name type="common">Swimming crab</name>
    <name type="synonym">Neptunus trituberculatus</name>
    <dbReference type="NCBI Taxonomy" id="210409"/>
    <lineage>
        <taxon>Eukaryota</taxon>
        <taxon>Metazoa</taxon>
        <taxon>Ecdysozoa</taxon>
        <taxon>Arthropoda</taxon>
        <taxon>Crustacea</taxon>
        <taxon>Multicrustacea</taxon>
        <taxon>Malacostraca</taxon>
        <taxon>Eumalacostraca</taxon>
        <taxon>Eucarida</taxon>
        <taxon>Decapoda</taxon>
        <taxon>Pleocyemata</taxon>
        <taxon>Brachyura</taxon>
        <taxon>Eubrachyura</taxon>
        <taxon>Portunoidea</taxon>
        <taxon>Portunidae</taxon>
        <taxon>Portuninae</taxon>
        <taxon>Portunus</taxon>
    </lineage>
</organism>
<evidence type="ECO:0000313" key="2">
    <source>
        <dbReference type="EMBL" id="MPC59332.1"/>
    </source>
</evidence>
<evidence type="ECO:0000313" key="3">
    <source>
        <dbReference type="Proteomes" id="UP000324222"/>
    </source>
</evidence>
<reference evidence="2 3" key="1">
    <citation type="submission" date="2019-05" db="EMBL/GenBank/DDBJ databases">
        <title>Another draft genome of Portunus trituberculatus and its Hox gene families provides insights of decapod evolution.</title>
        <authorList>
            <person name="Jeong J.-H."/>
            <person name="Song I."/>
            <person name="Kim S."/>
            <person name="Choi T."/>
            <person name="Kim D."/>
            <person name="Ryu S."/>
            <person name="Kim W."/>
        </authorList>
    </citation>
    <scope>NUCLEOTIDE SEQUENCE [LARGE SCALE GENOMIC DNA]</scope>
    <source>
        <tissue evidence="2">Muscle</tissue>
    </source>
</reference>
<name>A0A5B7GK28_PORTR</name>
<evidence type="ECO:0000256" key="1">
    <source>
        <dbReference type="SAM" id="MobiDB-lite"/>
    </source>
</evidence>
<accession>A0A5B7GK28</accession>
<comment type="caution">
    <text evidence="2">The sequence shown here is derived from an EMBL/GenBank/DDBJ whole genome shotgun (WGS) entry which is preliminary data.</text>
</comment>
<gene>
    <name evidence="2" type="ORF">E2C01_053350</name>
</gene>
<protein>
    <submittedName>
        <fullName evidence="2">Uncharacterized protein</fullName>
    </submittedName>
</protein>
<sequence length="121" mass="13500">MRHDFQAIRSIVDYAAPVLATAQPSQIDQLQKLQNAVLRLMLGAPQWSKLCNLRAEAKIPQLLYRVRAISLNLLAGKATHPRHSAIVRSVTQTLAARPGRRPFQEKDLGQQNSTQHKITAS</sequence>
<dbReference type="AlphaFoldDB" id="A0A5B7GK28"/>
<dbReference type="OrthoDB" id="6366904at2759"/>
<dbReference type="EMBL" id="VSRR010016473">
    <property type="protein sequence ID" value="MPC59332.1"/>
    <property type="molecule type" value="Genomic_DNA"/>
</dbReference>
<feature type="compositionally biased region" description="Polar residues" evidence="1">
    <location>
        <begin position="109"/>
        <end position="121"/>
    </location>
</feature>
<keyword evidence="3" id="KW-1185">Reference proteome</keyword>
<feature type="region of interest" description="Disordered" evidence="1">
    <location>
        <begin position="96"/>
        <end position="121"/>
    </location>
</feature>